<proteinExistence type="predicted"/>
<evidence type="ECO:0000256" key="3">
    <source>
        <dbReference type="ARBA" id="ARBA00022840"/>
    </source>
</evidence>
<dbReference type="Proteomes" id="UP000806542">
    <property type="component" value="Unassembled WGS sequence"/>
</dbReference>
<evidence type="ECO:0000313" key="6">
    <source>
        <dbReference type="Proteomes" id="UP000806542"/>
    </source>
</evidence>
<evidence type="ECO:0000256" key="1">
    <source>
        <dbReference type="ARBA" id="ARBA00022448"/>
    </source>
</evidence>
<dbReference type="SUPFAM" id="SSF52540">
    <property type="entry name" value="P-loop containing nucleoside triphosphate hydrolases"/>
    <property type="match status" value="1"/>
</dbReference>
<dbReference type="PANTHER" id="PTHR42939">
    <property type="entry name" value="ABC TRANSPORTER ATP-BINDING PROTEIN ALBC-RELATED"/>
    <property type="match status" value="1"/>
</dbReference>
<dbReference type="SMART" id="SM00382">
    <property type="entry name" value="AAA"/>
    <property type="match status" value="1"/>
</dbReference>
<dbReference type="PANTHER" id="PTHR42939:SF3">
    <property type="entry name" value="ABC TRANSPORTER ATP-BINDING COMPONENT"/>
    <property type="match status" value="1"/>
</dbReference>
<dbReference type="EMBL" id="JADCKB010000016">
    <property type="protein sequence ID" value="MBE5040434.1"/>
    <property type="molecule type" value="Genomic_DNA"/>
</dbReference>
<dbReference type="GO" id="GO:0016887">
    <property type="term" value="F:ATP hydrolysis activity"/>
    <property type="evidence" value="ECO:0007669"/>
    <property type="project" value="InterPro"/>
</dbReference>
<dbReference type="InterPro" id="IPR051782">
    <property type="entry name" value="ABC_Transporter_VariousFunc"/>
</dbReference>
<dbReference type="AlphaFoldDB" id="A0A9D5R9F4"/>
<keyword evidence="1" id="KW-0813">Transport</keyword>
<accession>A0A9D5R9F4</accession>
<dbReference type="RefSeq" id="WP_226392987.1">
    <property type="nucleotide sequence ID" value="NZ_JADCKB010000016.1"/>
</dbReference>
<organism evidence="5 6">
    <name type="scientific">Ructibacterium gallinarum</name>
    <dbReference type="NCBI Taxonomy" id="2779355"/>
    <lineage>
        <taxon>Bacteria</taxon>
        <taxon>Bacillati</taxon>
        <taxon>Bacillota</taxon>
        <taxon>Clostridia</taxon>
        <taxon>Eubacteriales</taxon>
        <taxon>Oscillospiraceae</taxon>
        <taxon>Ructibacterium</taxon>
    </lineage>
</organism>
<evidence type="ECO:0000313" key="5">
    <source>
        <dbReference type="EMBL" id="MBE5040434.1"/>
    </source>
</evidence>
<protein>
    <submittedName>
        <fullName evidence="5">ABC transporter ATP-binding protein</fullName>
    </submittedName>
</protein>
<keyword evidence="6" id="KW-1185">Reference proteome</keyword>
<dbReference type="Pfam" id="PF00005">
    <property type="entry name" value="ABC_tran"/>
    <property type="match status" value="1"/>
</dbReference>
<evidence type="ECO:0000259" key="4">
    <source>
        <dbReference type="PROSITE" id="PS50893"/>
    </source>
</evidence>
<dbReference type="CDD" id="cd03230">
    <property type="entry name" value="ABC_DR_subfamily_A"/>
    <property type="match status" value="1"/>
</dbReference>
<dbReference type="InterPro" id="IPR003439">
    <property type="entry name" value="ABC_transporter-like_ATP-bd"/>
</dbReference>
<keyword evidence="2" id="KW-0547">Nucleotide-binding</keyword>
<dbReference type="Gene3D" id="3.40.50.300">
    <property type="entry name" value="P-loop containing nucleotide triphosphate hydrolases"/>
    <property type="match status" value="1"/>
</dbReference>
<reference evidence="5" key="1">
    <citation type="submission" date="2020-10" db="EMBL/GenBank/DDBJ databases">
        <title>ChiBAC.</title>
        <authorList>
            <person name="Zenner C."/>
            <person name="Hitch T.C.A."/>
            <person name="Clavel T."/>
        </authorList>
    </citation>
    <scope>NUCLEOTIDE SEQUENCE</scope>
    <source>
        <strain evidence="5">DSM 107454</strain>
    </source>
</reference>
<evidence type="ECO:0000256" key="2">
    <source>
        <dbReference type="ARBA" id="ARBA00022741"/>
    </source>
</evidence>
<dbReference type="InterPro" id="IPR003593">
    <property type="entry name" value="AAA+_ATPase"/>
</dbReference>
<dbReference type="InterPro" id="IPR027417">
    <property type="entry name" value="P-loop_NTPase"/>
</dbReference>
<gene>
    <name evidence="5" type="ORF">INF28_08180</name>
</gene>
<name>A0A9D5R9F4_9FIRM</name>
<comment type="caution">
    <text evidence="5">The sequence shown here is derived from an EMBL/GenBank/DDBJ whole genome shotgun (WGS) entry which is preliminary data.</text>
</comment>
<feature type="domain" description="ABC transporter" evidence="4">
    <location>
        <begin position="16"/>
        <end position="240"/>
    </location>
</feature>
<dbReference type="GO" id="GO:0005524">
    <property type="term" value="F:ATP binding"/>
    <property type="evidence" value="ECO:0007669"/>
    <property type="project" value="UniProtKB-KW"/>
</dbReference>
<sequence length="297" mass="34072">MDISKEEFDMLTDAAVRITGLTKVYKEFAIENLNLSIPQGYITGFVGRNGAGKTTTLKAVLNMIQFDGKIQVLGMDNRRHEQEIKNRIGAVLSEDGFIEDIPVARLIQIIRLFYSRWRDDIFGVLAEKFGVSMDKKVSELSRGMRVKLALAVALSHEAELFLLDEPTSGLDPIIREEILDLFMELIQDEKKTVLFSTHITSDLDKVADYIVLIEQGRIVFQQPKDELLEAHAVIRGGTEELAKISREFLVGWKQNQFGFEALVKKERFLQYRDFAPERPNIEQIMTYYVRGIEHERD</sequence>
<keyword evidence="3 5" id="KW-0067">ATP-binding</keyword>
<dbReference type="PROSITE" id="PS50893">
    <property type="entry name" value="ABC_TRANSPORTER_2"/>
    <property type="match status" value="1"/>
</dbReference>